<gene>
    <name evidence="1" type="ORF">NM961_14195</name>
</gene>
<dbReference type="RefSeq" id="WP_255915059.1">
    <property type="nucleotide sequence ID" value="NZ_JANFQO010000012.1"/>
</dbReference>
<reference evidence="1" key="1">
    <citation type="submission" date="2022-07" db="EMBL/GenBank/DDBJ databases">
        <title>Tahibacter sp., a new gammaproteobacterium isolated from the silt sample collected at pig farm.</title>
        <authorList>
            <person name="Chen H."/>
        </authorList>
    </citation>
    <scope>NUCLEOTIDE SEQUENCE</scope>
    <source>
        <strain evidence="1">P2K</strain>
    </source>
</reference>
<dbReference type="Proteomes" id="UP001165498">
    <property type="component" value="Unassembled WGS sequence"/>
</dbReference>
<evidence type="ECO:0000313" key="1">
    <source>
        <dbReference type="EMBL" id="MCQ4165869.1"/>
    </source>
</evidence>
<keyword evidence="2" id="KW-1185">Reference proteome</keyword>
<protein>
    <submittedName>
        <fullName evidence="1">Uncharacterized protein</fullName>
    </submittedName>
</protein>
<dbReference type="EMBL" id="JANFQO010000012">
    <property type="protein sequence ID" value="MCQ4165869.1"/>
    <property type="molecule type" value="Genomic_DNA"/>
</dbReference>
<accession>A0ABT1QUC0</accession>
<comment type="caution">
    <text evidence="1">The sequence shown here is derived from an EMBL/GenBank/DDBJ whole genome shotgun (WGS) entry which is preliminary data.</text>
</comment>
<proteinExistence type="predicted"/>
<evidence type="ECO:0000313" key="2">
    <source>
        <dbReference type="Proteomes" id="UP001165498"/>
    </source>
</evidence>
<sequence length="139" mass="15065">MALTDFELKEFAIHHSITLTDIVAAAEDDVMTIELDTLPVSGEKYIKSLNMDSANADYVNIWKNATNVAYNAAYDNITGNIYTLGPIVEEEQTYIERSFCMSLTGNPSDRGIYLHVYVSGAVGGGGGDPDDGSWTGDTN</sequence>
<organism evidence="1 2">
    <name type="scientific">Tahibacter harae</name>
    <dbReference type="NCBI Taxonomy" id="2963937"/>
    <lineage>
        <taxon>Bacteria</taxon>
        <taxon>Pseudomonadati</taxon>
        <taxon>Pseudomonadota</taxon>
        <taxon>Gammaproteobacteria</taxon>
        <taxon>Lysobacterales</taxon>
        <taxon>Rhodanobacteraceae</taxon>
        <taxon>Tahibacter</taxon>
    </lineage>
</organism>
<name>A0ABT1QUC0_9GAMM</name>